<dbReference type="AlphaFoldDB" id="A0A0M0HY51"/>
<sequence>MSTESSTSTSFQFTKEAKSNVDQFRQATGLTQPSIINRILEKVSADDVKTWCADLIEENEARKEESKIRASQISELSKLPSDVLQSIIASQQVNA</sequence>
<evidence type="ECO:0000313" key="3">
    <source>
        <dbReference type="Proteomes" id="UP000037530"/>
    </source>
</evidence>
<feature type="region of interest" description="Disordered" evidence="1">
    <location>
        <begin position="1"/>
        <end position="20"/>
    </location>
</feature>
<comment type="caution">
    <text evidence="2">The sequence shown here is derived from an EMBL/GenBank/DDBJ whole genome shotgun (WGS) entry which is preliminary data.</text>
</comment>
<feature type="compositionally biased region" description="Low complexity" evidence="1">
    <location>
        <begin position="1"/>
        <end position="10"/>
    </location>
</feature>
<protein>
    <submittedName>
        <fullName evidence="2">Uncharacterized protein</fullName>
    </submittedName>
</protein>
<accession>A0A0M0HY51</accession>
<gene>
    <name evidence="2" type="ORF">AKJ31_15010</name>
</gene>
<keyword evidence="3" id="KW-1185">Reference proteome</keyword>
<evidence type="ECO:0000256" key="1">
    <source>
        <dbReference type="SAM" id="MobiDB-lite"/>
    </source>
</evidence>
<dbReference type="PATRIC" id="fig|171383.3.peg.3073"/>
<dbReference type="OrthoDB" id="9976831at2"/>
<dbReference type="STRING" id="171383.AKJ31_15010"/>
<reference evidence="3" key="1">
    <citation type="submission" date="2015-08" db="EMBL/GenBank/DDBJ databases">
        <title>Vibrio galatheae sp. nov., a novel member of the Vibrionaceae family isolated from the Solomon Islands.</title>
        <authorList>
            <person name="Giubergia S."/>
            <person name="Machado H."/>
            <person name="Mateiu R.V."/>
            <person name="Gram L."/>
        </authorList>
    </citation>
    <scope>NUCLEOTIDE SEQUENCE [LARGE SCALE GENOMIC DNA]</scope>
    <source>
        <strain evidence="3">DSM 19134</strain>
    </source>
</reference>
<dbReference type="Proteomes" id="UP000037530">
    <property type="component" value="Unassembled WGS sequence"/>
</dbReference>
<name>A0A0M0HY51_9VIBR</name>
<dbReference type="RefSeq" id="WP_053409930.1">
    <property type="nucleotide sequence ID" value="NZ_LHPI01000013.1"/>
</dbReference>
<evidence type="ECO:0000313" key="2">
    <source>
        <dbReference type="EMBL" id="KOO06999.1"/>
    </source>
</evidence>
<dbReference type="EMBL" id="LHPI01000013">
    <property type="protein sequence ID" value="KOO06999.1"/>
    <property type="molecule type" value="Genomic_DNA"/>
</dbReference>
<proteinExistence type="predicted"/>
<organism evidence="2 3">
    <name type="scientific">Vibrio hepatarius</name>
    <dbReference type="NCBI Taxonomy" id="171383"/>
    <lineage>
        <taxon>Bacteria</taxon>
        <taxon>Pseudomonadati</taxon>
        <taxon>Pseudomonadota</taxon>
        <taxon>Gammaproteobacteria</taxon>
        <taxon>Vibrionales</taxon>
        <taxon>Vibrionaceae</taxon>
        <taxon>Vibrio</taxon>
        <taxon>Vibrio oreintalis group</taxon>
    </lineage>
</organism>